<dbReference type="GO" id="GO:0003677">
    <property type="term" value="F:DNA binding"/>
    <property type="evidence" value="ECO:0007669"/>
    <property type="project" value="UniProtKB-KW"/>
</dbReference>
<reference evidence="6 7" key="1">
    <citation type="submission" date="2019-12" db="EMBL/GenBank/DDBJ databases">
        <title>Microbes associate with the intestines of laboratory mice.</title>
        <authorList>
            <person name="Navarre W."/>
            <person name="Wong E."/>
        </authorList>
    </citation>
    <scope>NUCLEOTIDE SEQUENCE [LARGE SCALE GENOMIC DNA]</scope>
    <source>
        <strain evidence="6 7">NM82_D38</strain>
    </source>
</reference>
<sequence length="331" mass="37662">MTADLKDFSGFYTRSCEIFIVCARLKSFSAAAEVLQTSQSSISQTIKRLENSLCFNLFERETRPLRTTQEGEALYKKLSLDAEQNRRMVELFRTRNYLKPVLDIGLIESAASFCGAELTQALDGSVGQLRLSVETSDKLLMSLMERELDMAVVSVPEVLSPSLQWNLLFLEPWVVLFPKGYPIPSHDPLSWEELQLCGLPFIYHGKYTANSRCFNAIKGFERRAPANKFELDSNFMIYEFVSQGIGWSITQPQGISLFRCSSNIQVRRAPAELGKRKVFLVARRNCSEDLQAKVCRTIKGIIREKVEDTLGQSIPWLLKEFQFVSDGPERQ</sequence>
<dbReference type="Proteomes" id="UP000472580">
    <property type="component" value="Unassembled WGS sequence"/>
</dbReference>
<organism evidence="6 7">
    <name type="scientific">Parasutterella muris</name>
    <dbReference type="NCBI Taxonomy" id="2565572"/>
    <lineage>
        <taxon>Bacteria</taxon>
        <taxon>Pseudomonadati</taxon>
        <taxon>Pseudomonadota</taxon>
        <taxon>Betaproteobacteria</taxon>
        <taxon>Burkholderiales</taxon>
        <taxon>Sutterellaceae</taxon>
        <taxon>Parasutterella</taxon>
    </lineage>
</organism>
<evidence type="ECO:0000256" key="3">
    <source>
        <dbReference type="ARBA" id="ARBA00023125"/>
    </source>
</evidence>
<dbReference type="PANTHER" id="PTHR30346:SF17">
    <property type="entry name" value="LYSR FAMILY TRANSCRIPTIONAL REGULATOR"/>
    <property type="match status" value="1"/>
</dbReference>
<keyword evidence="3" id="KW-0238">DNA-binding</keyword>
<dbReference type="PROSITE" id="PS50931">
    <property type="entry name" value="HTH_LYSR"/>
    <property type="match status" value="1"/>
</dbReference>
<dbReference type="InterPro" id="IPR036390">
    <property type="entry name" value="WH_DNA-bd_sf"/>
</dbReference>
<dbReference type="SUPFAM" id="SSF53850">
    <property type="entry name" value="Periplasmic binding protein-like II"/>
    <property type="match status" value="1"/>
</dbReference>
<dbReference type="Gene3D" id="1.10.10.10">
    <property type="entry name" value="Winged helix-like DNA-binding domain superfamily/Winged helix DNA-binding domain"/>
    <property type="match status" value="1"/>
</dbReference>
<dbReference type="PRINTS" id="PR00039">
    <property type="entry name" value="HTHLYSR"/>
</dbReference>
<keyword evidence="7" id="KW-1185">Reference proteome</keyword>
<evidence type="ECO:0000259" key="5">
    <source>
        <dbReference type="PROSITE" id="PS50931"/>
    </source>
</evidence>
<dbReference type="GO" id="GO:0032993">
    <property type="term" value="C:protein-DNA complex"/>
    <property type="evidence" value="ECO:0007669"/>
    <property type="project" value="TreeGrafter"/>
</dbReference>
<evidence type="ECO:0000256" key="1">
    <source>
        <dbReference type="ARBA" id="ARBA00009437"/>
    </source>
</evidence>
<dbReference type="Pfam" id="PF00126">
    <property type="entry name" value="HTH_1"/>
    <property type="match status" value="1"/>
</dbReference>
<protein>
    <submittedName>
        <fullName evidence="6">LysR family transcriptional regulator</fullName>
    </submittedName>
</protein>
<dbReference type="SUPFAM" id="SSF46785">
    <property type="entry name" value="Winged helix' DNA-binding domain"/>
    <property type="match status" value="1"/>
</dbReference>
<comment type="similarity">
    <text evidence="1">Belongs to the LysR transcriptional regulatory family.</text>
</comment>
<dbReference type="InterPro" id="IPR000847">
    <property type="entry name" value="LysR_HTH_N"/>
</dbReference>
<keyword evidence="4" id="KW-0804">Transcription</keyword>
<dbReference type="EMBL" id="WSRP01000012">
    <property type="protein sequence ID" value="MVX56567.1"/>
    <property type="molecule type" value="Genomic_DNA"/>
</dbReference>
<dbReference type="PANTHER" id="PTHR30346">
    <property type="entry name" value="TRANSCRIPTIONAL DUAL REGULATOR HCAR-RELATED"/>
    <property type="match status" value="1"/>
</dbReference>
<dbReference type="AlphaFoldDB" id="A0A6L6YG97"/>
<dbReference type="OrthoDB" id="5914299at2"/>
<proteinExistence type="inferred from homology"/>
<feature type="domain" description="HTH lysR-type" evidence="5">
    <location>
        <begin position="11"/>
        <end position="68"/>
    </location>
</feature>
<dbReference type="InterPro" id="IPR036388">
    <property type="entry name" value="WH-like_DNA-bd_sf"/>
</dbReference>
<dbReference type="Gene3D" id="3.40.190.10">
    <property type="entry name" value="Periplasmic binding protein-like II"/>
    <property type="match status" value="2"/>
</dbReference>
<dbReference type="CDD" id="cd05466">
    <property type="entry name" value="PBP2_LTTR_substrate"/>
    <property type="match status" value="1"/>
</dbReference>
<dbReference type="RefSeq" id="WP_160334999.1">
    <property type="nucleotide sequence ID" value="NZ_WSRP01000012.1"/>
</dbReference>
<gene>
    <name evidence="6" type="ORF">E5987_05000</name>
</gene>
<name>A0A6L6YG97_9BURK</name>
<accession>A0A6L6YG97</accession>
<evidence type="ECO:0000256" key="4">
    <source>
        <dbReference type="ARBA" id="ARBA00023163"/>
    </source>
</evidence>
<comment type="caution">
    <text evidence="6">The sequence shown here is derived from an EMBL/GenBank/DDBJ whole genome shotgun (WGS) entry which is preliminary data.</text>
</comment>
<dbReference type="InterPro" id="IPR005119">
    <property type="entry name" value="LysR_subst-bd"/>
</dbReference>
<evidence type="ECO:0000313" key="6">
    <source>
        <dbReference type="EMBL" id="MVX56567.1"/>
    </source>
</evidence>
<dbReference type="GO" id="GO:0003700">
    <property type="term" value="F:DNA-binding transcription factor activity"/>
    <property type="evidence" value="ECO:0007669"/>
    <property type="project" value="InterPro"/>
</dbReference>
<dbReference type="Pfam" id="PF03466">
    <property type="entry name" value="LysR_substrate"/>
    <property type="match status" value="1"/>
</dbReference>
<evidence type="ECO:0000313" key="7">
    <source>
        <dbReference type="Proteomes" id="UP000472580"/>
    </source>
</evidence>
<keyword evidence="2" id="KW-0805">Transcription regulation</keyword>
<evidence type="ECO:0000256" key="2">
    <source>
        <dbReference type="ARBA" id="ARBA00023015"/>
    </source>
</evidence>